<evidence type="ECO:0000256" key="13">
    <source>
        <dbReference type="HAMAP-Rule" id="MF_00409"/>
    </source>
</evidence>
<evidence type="ECO:0000256" key="10">
    <source>
        <dbReference type="ARBA" id="ARBA00022840"/>
    </source>
</evidence>
<evidence type="ECO:0000256" key="1">
    <source>
        <dbReference type="ARBA" id="ARBA00002274"/>
    </source>
</evidence>
<evidence type="ECO:0000256" key="6">
    <source>
        <dbReference type="ARBA" id="ARBA00022556"/>
    </source>
</evidence>
<dbReference type="PANTHER" id="PTHR42724:SF1">
    <property type="entry name" value="TETRAACYLDISACCHARIDE 4'-KINASE, MITOCHONDRIAL-RELATED"/>
    <property type="match status" value="1"/>
</dbReference>
<evidence type="ECO:0000256" key="11">
    <source>
        <dbReference type="ARBA" id="ARBA00023098"/>
    </source>
</evidence>
<keyword evidence="5 13" id="KW-0444">Lipid biosynthesis</keyword>
<evidence type="ECO:0000256" key="7">
    <source>
        <dbReference type="ARBA" id="ARBA00022679"/>
    </source>
</evidence>
<comment type="function">
    <text evidence="1 13">Transfers the gamma-phosphate of ATP to the 4'-position of a tetraacyldisaccharide 1-phosphate intermediate (termed DS-1-P) to form tetraacyldisaccharide 1,4'-bis-phosphate (lipid IVA).</text>
</comment>
<dbReference type="NCBIfam" id="TIGR00682">
    <property type="entry name" value="lpxK"/>
    <property type="match status" value="1"/>
</dbReference>
<evidence type="ECO:0000256" key="12">
    <source>
        <dbReference type="ARBA" id="ARBA00029757"/>
    </source>
</evidence>
<dbReference type="GO" id="GO:0005886">
    <property type="term" value="C:plasma membrane"/>
    <property type="evidence" value="ECO:0007669"/>
    <property type="project" value="TreeGrafter"/>
</dbReference>
<dbReference type="Proteomes" id="UP000243205">
    <property type="component" value="Unassembled WGS sequence"/>
</dbReference>
<keyword evidence="11 13" id="KW-0443">Lipid metabolism</keyword>
<dbReference type="GO" id="GO:0005524">
    <property type="term" value="F:ATP binding"/>
    <property type="evidence" value="ECO:0007669"/>
    <property type="project" value="UniProtKB-UniRule"/>
</dbReference>
<keyword evidence="10 13" id="KW-0067">ATP-binding</keyword>
<dbReference type="Pfam" id="PF02606">
    <property type="entry name" value="LpxK"/>
    <property type="match status" value="1"/>
</dbReference>
<keyword evidence="6 13" id="KW-0441">Lipid A biosynthesis</keyword>
<evidence type="ECO:0000256" key="2">
    <source>
        <dbReference type="ARBA" id="ARBA00004870"/>
    </source>
</evidence>
<dbReference type="SUPFAM" id="SSF52540">
    <property type="entry name" value="P-loop containing nucleoside triphosphate hydrolases"/>
    <property type="match status" value="1"/>
</dbReference>
<evidence type="ECO:0000256" key="8">
    <source>
        <dbReference type="ARBA" id="ARBA00022741"/>
    </source>
</evidence>
<dbReference type="GO" id="GO:0009245">
    <property type="term" value="P:lipid A biosynthetic process"/>
    <property type="evidence" value="ECO:0007669"/>
    <property type="project" value="UniProtKB-UniRule"/>
</dbReference>
<evidence type="ECO:0000256" key="4">
    <source>
        <dbReference type="ARBA" id="ARBA00016436"/>
    </source>
</evidence>
<organism evidence="14 15">
    <name type="scientific">Desulfuromonas thiophila</name>
    <dbReference type="NCBI Taxonomy" id="57664"/>
    <lineage>
        <taxon>Bacteria</taxon>
        <taxon>Pseudomonadati</taxon>
        <taxon>Thermodesulfobacteriota</taxon>
        <taxon>Desulfuromonadia</taxon>
        <taxon>Desulfuromonadales</taxon>
        <taxon>Desulfuromonadaceae</taxon>
        <taxon>Desulfuromonas</taxon>
    </lineage>
</organism>
<feature type="binding site" evidence="13">
    <location>
        <begin position="68"/>
        <end position="75"/>
    </location>
    <ligand>
        <name>ATP</name>
        <dbReference type="ChEBI" id="CHEBI:30616"/>
    </ligand>
</feature>
<dbReference type="RefSeq" id="WP_092078150.1">
    <property type="nucleotide sequence ID" value="NZ_FNAQ01000007.1"/>
</dbReference>
<dbReference type="EC" id="2.7.1.130" evidence="3 13"/>
<comment type="pathway">
    <text evidence="2 13">Glycolipid biosynthesis; lipid IV(A) biosynthesis; lipid IV(A) from (3R)-3-hydroxytetradecanoyl-[acyl-carrier-protein] and UDP-N-acetyl-alpha-D-glucosamine: step 6/6.</text>
</comment>
<dbReference type="GO" id="GO:0009029">
    <property type="term" value="F:lipid-A 4'-kinase activity"/>
    <property type="evidence" value="ECO:0007669"/>
    <property type="project" value="UniProtKB-UniRule"/>
</dbReference>
<reference evidence="15" key="1">
    <citation type="submission" date="2016-10" db="EMBL/GenBank/DDBJ databases">
        <authorList>
            <person name="Varghese N."/>
            <person name="Submissions S."/>
        </authorList>
    </citation>
    <scope>NUCLEOTIDE SEQUENCE [LARGE SCALE GENOMIC DNA]</scope>
    <source>
        <strain evidence="15">DSM 8987</strain>
    </source>
</reference>
<evidence type="ECO:0000256" key="9">
    <source>
        <dbReference type="ARBA" id="ARBA00022777"/>
    </source>
</evidence>
<dbReference type="OrthoDB" id="9766423at2"/>
<keyword evidence="8 13" id="KW-0547">Nucleotide-binding</keyword>
<sequence>MKPLLECGCRRMLLEGPTTPAEAALLAVLAPLGRIYGGLMALRRWVYAQGLLPQVTPSVPLISVGNLLAGGTGKTPLVSYLVDLLQRHGYRVAVLSRGYGASGLRRDSVRLVCAGNGPLLTAEQAGDEPYLLARRHPAAVVVSAPRRSAGLRCALAQGPIDLVLLDDGFQHLALRRDLDLVLLDARRPLATGRVLPAGLLREAPAALRHADLLLLTRCPLPLPPPLALLPERPQVRFGQQLASHMQDLAGACRPLHDCRGGRVVAFAGIAAPEDFFAALRQQGIVPAATLALADHSRYDRAQLERIQALAAGADWLLTTEKDAVKLRATDFDRPCYAVPLELVCYDEALLAAPLLTLAEAGRHPTGC</sequence>
<keyword evidence="15" id="KW-1185">Reference proteome</keyword>
<name>A0A1G7BSB4_9BACT</name>
<dbReference type="UniPathway" id="UPA00359">
    <property type="reaction ID" value="UER00482"/>
</dbReference>
<dbReference type="InterPro" id="IPR003758">
    <property type="entry name" value="LpxK"/>
</dbReference>
<keyword evidence="9 13" id="KW-0418">Kinase</keyword>
<dbReference type="GO" id="GO:0009244">
    <property type="term" value="P:lipopolysaccharide core region biosynthetic process"/>
    <property type="evidence" value="ECO:0007669"/>
    <property type="project" value="TreeGrafter"/>
</dbReference>
<dbReference type="EMBL" id="FNAQ01000007">
    <property type="protein sequence ID" value="SDE29873.1"/>
    <property type="molecule type" value="Genomic_DNA"/>
</dbReference>
<comment type="catalytic activity">
    <reaction evidence="13">
        <text>a lipid A disaccharide + ATP = a lipid IVA + ADP + H(+)</text>
        <dbReference type="Rhea" id="RHEA:67840"/>
        <dbReference type="ChEBI" id="CHEBI:15378"/>
        <dbReference type="ChEBI" id="CHEBI:30616"/>
        <dbReference type="ChEBI" id="CHEBI:176343"/>
        <dbReference type="ChEBI" id="CHEBI:176425"/>
        <dbReference type="ChEBI" id="CHEBI:456216"/>
        <dbReference type="EC" id="2.7.1.130"/>
    </reaction>
</comment>
<dbReference type="HAMAP" id="MF_00409">
    <property type="entry name" value="LpxK"/>
    <property type="match status" value="1"/>
</dbReference>
<evidence type="ECO:0000313" key="15">
    <source>
        <dbReference type="Proteomes" id="UP000243205"/>
    </source>
</evidence>
<dbReference type="PANTHER" id="PTHR42724">
    <property type="entry name" value="TETRAACYLDISACCHARIDE 4'-KINASE"/>
    <property type="match status" value="1"/>
</dbReference>
<dbReference type="InterPro" id="IPR027417">
    <property type="entry name" value="P-loop_NTPase"/>
</dbReference>
<keyword evidence="7 13" id="KW-0808">Transferase</keyword>
<accession>A0A1G7BSB4</accession>
<protein>
    <recommendedName>
        <fullName evidence="4 13">Tetraacyldisaccharide 4'-kinase</fullName>
        <ecNumber evidence="3 13">2.7.1.130</ecNumber>
    </recommendedName>
    <alternativeName>
        <fullName evidence="12 13">Lipid A 4'-kinase</fullName>
    </alternativeName>
</protein>
<evidence type="ECO:0000256" key="5">
    <source>
        <dbReference type="ARBA" id="ARBA00022516"/>
    </source>
</evidence>
<proteinExistence type="inferred from homology"/>
<comment type="similarity">
    <text evidence="13">Belongs to the LpxK family.</text>
</comment>
<evidence type="ECO:0000313" key="14">
    <source>
        <dbReference type="EMBL" id="SDE29873.1"/>
    </source>
</evidence>
<evidence type="ECO:0000256" key="3">
    <source>
        <dbReference type="ARBA" id="ARBA00012071"/>
    </source>
</evidence>
<dbReference type="AlphaFoldDB" id="A0A1G7BSB4"/>
<dbReference type="STRING" id="57664.SAMN05661003_10725"/>
<gene>
    <name evidence="13" type="primary">lpxK</name>
    <name evidence="14" type="ORF">SAMN05661003_10725</name>
</gene>